<dbReference type="PROSITE" id="PS51123">
    <property type="entry name" value="OMPA_2"/>
    <property type="match status" value="1"/>
</dbReference>
<protein>
    <recommendedName>
        <fullName evidence="9">OmpA-like domain-containing protein</fullName>
    </recommendedName>
</protein>
<evidence type="ECO:0000256" key="5">
    <source>
        <dbReference type="ARBA" id="ARBA00023139"/>
    </source>
</evidence>
<proteinExistence type="inferred from homology"/>
<evidence type="ECO:0000256" key="1">
    <source>
        <dbReference type="ARBA" id="ARBA00004442"/>
    </source>
</evidence>
<sequence length="181" mass="20428">MRHVRRYNVALLVVCALILVGCASQQGQQEPEPAAQPAAPVDVVPVQSQPVQAEPESTDFDSRSRPLMPSGRILTTKFYFELDQARLSARDLRLLEMHANILTRNRDRRLVIEGHCDERGTREYNLALGERRANAVSSFLTSAGVRRSQIEMVSYGEERPDDPGHDESAWSKNRRAVAIYR</sequence>
<dbReference type="NCBIfam" id="TIGR02802">
    <property type="entry name" value="Pal_lipo"/>
    <property type="match status" value="1"/>
</dbReference>
<dbReference type="PROSITE" id="PS51257">
    <property type="entry name" value="PROKAR_LIPOPROTEIN"/>
    <property type="match status" value="1"/>
</dbReference>
<keyword evidence="3" id="KW-0732">Signal</keyword>
<dbReference type="Gene3D" id="3.30.1330.60">
    <property type="entry name" value="OmpA-like domain"/>
    <property type="match status" value="1"/>
</dbReference>
<keyword evidence="2" id="KW-0132">Cell division</keyword>
<reference evidence="10" key="1">
    <citation type="submission" date="2018-05" db="EMBL/GenBank/DDBJ databases">
        <authorList>
            <person name="Lanie J.A."/>
            <person name="Ng W.-L."/>
            <person name="Kazmierczak K.M."/>
            <person name="Andrzejewski T.M."/>
            <person name="Davidsen T.M."/>
            <person name="Wayne K.J."/>
            <person name="Tettelin H."/>
            <person name="Glass J.I."/>
            <person name="Rusch D."/>
            <person name="Podicherti R."/>
            <person name="Tsui H.-C.T."/>
            <person name="Winkler M.E."/>
        </authorList>
    </citation>
    <scope>NUCLEOTIDE SEQUENCE</scope>
</reference>
<dbReference type="InterPro" id="IPR039001">
    <property type="entry name" value="Pal"/>
</dbReference>
<evidence type="ECO:0000259" key="9">
    <source>
        <dbReference type="PROSITE" id="PS51123"/>
    </source>
</evidence>
<evidence type="ECO:0000313" key="10">
    <source>
        <dbReference type="EMBL" id="SVA14263.1"/>
    </source>
</evidence>
<dbReference type="Pfam" id="PF00691">
    <property type="entry name" value="OmpA"/>
    <property type="match status" value="1"/>
</dbReference>
<dbReference type="PRINTS" id="PR01021">
    <property type="entry name" value="OMPADOMAIN"/>
</dbReference>
<dbReference type="InterPro" id="IPR050330">
    <property type="entry name" value="Bact_OuterMem_StrucFunc"/>
</dbReference>
<evidence type="ECO:0000256" key="3">
    <source>
        <dbReference type="ARBA" id="ARBA00022729"/>
    </source>
</evidence>
<feature type="domain" description="OmpA-like" evidence="9">
    <location>
        <begin position="67"/>
        <end position="181"/>
    </location>
</feature>
<dbReference type="InterPro" id="IPR006665">
    <property type="entry name" value="OmpA-like"/>
</dbReference>
<dbReference type="PANTHER" id="PTHR30329">
    <property type="entry name" value="STATOR ELEMENT OF FLAGELLAR MOTOR COMPLEX"/>
    <property type="match status" value="1"/>
</dbReference>
<dbReference type="PANTHER" id="PTHR30329:SF21">
    <property type="entry name" value="LIPOPROTEIN YIAD-RELATED"/>
    <property type="match status" value="1"/>
</dbReference>
<name>A0A381TJW3_9ZZZZ</name>
<keyword evidence="5" id="KW-0564">Palmitate</keyword>
<dbReference type="SUPFAM" id="SSF103088">
    <property type="entry name" value="OmpA-like"/>
    <property type="match status" value="1"/>
</dbReference>
<dbReference type="EMBL" id="UINC01004429">
    <property type="protein sequence ID" value="SVA14263.1"/>
    <property type="molecule type" value="Genomic_DNA"/>
</dbReference>
<gene>
    <name evidence="10" type="ORF">METZ01_LOCUS67117</name>
</gene>
<dbReference type="AlphaFoldDB" id="A0A381TJW3"/>
<dbReference type="InterPro" id="IPR036737">
    <property type="entry name" value="OmpA-like_sf"/>
</dbReference>
<evidence type="ECO:0000256" key="8">
    <source>
        <dbReference type="ARBA" id="ARBA00023306"/>
    </source>
</evidence>
<organism evidence="10">
    <name type="scientific">marine metagenome</name>
    <dbReference type="NCBI Taxonomy" id="408172"/>
    <lineage>
        <taxon>unclassified sequences</taxon>
        <taxon>metagenomes</taxon>
        <taxon>ecological metagenomes</taxon>
    </lineage>
</organism>
<evidence type="ECO:0000256" key="7">
    <source>
        <dbReference type="ARBA" id="ARBA00023288"/>
    </source>
</evidence>
<keyword evidence="7" id="KW-0449">Lipoprotein</keyword>
<accession>A0A381TJW3</accession>
<dbReference type="GO" id="GO:0009279">
    <property type="term" value="C:cell outer membrane"/>
    <property type="evidence" value="ECO:0007669"/>
    <property type="project" value="UniProtKB-SubCell"/>
</dbReference>
<keyword evidence="6" id="KW-0998">Cell outer membrane</keyword>
<dbReference type="CDD" id="cd07185">
    <property type="entry name" value="OmpA_C-like"/>
    <property type="match status" value="1"/>
</dbReference>
<dbReference type="HAMAP" id="MF_02204">
    <property type="entry name" value="Pal"/>
    <property type="match status" value="1"/>
</dbReference>
<keyword evidence="4" id="KW-0472">Membrane</keyword>
<evidence type="ECO:0000256" key="2">
    <source>
        <dbReference type="ARBA" id="ARBA00022618"/>
    </source>
</evidence>
<keyword evidence="8" id="KW-0131">Cell cycle</keyword>
<dbReference type="InterPro" id="IPR014169">
    <property type="entry name" value="Pal_lipo_C"/>
</dbReference>
<evidence type="ECO:0000256" key="4">
    <source>
        <dbReference type="ARBA" id="ARBA00023136"/>
    </source>
</evidence>
<dbReference type="GO" id="GO:0051301">
    <property type="term" value="P:cell division"/>
    <property type="evidence" value="ECO:0007669"/>
    <property type="project" value="UniProtKB-KW"/>
</dbReference>
<evidence type="ECO:0000256" key="6">
    <source>
        <dbReference type="ARBA" id="ARBA00023237"/>
    </source>
</evidence>
<dbReference type="InterPro" id="IPR006664">
    <property type="entry name" value="OMP_bac"/>
</dbReference>
<comment type="subcellular location">
    <subcellularLocation>
        <location evidence="1">Cell outer membrane</location>
    </subcellularLocation>
</comment>